<keyword evidence="9" id="KW-0762">Sugar transport</keyword>
<keyword evidence="10" id="KW-1185">Reference proteome</keyword>
<feature type="transmembrane region" description="Helical" evidence="7">
    <location>
        <begin position="267"/>
        <end position="289"/>
    </location>
</feature>
<dbReference type="RefSeq" id="WP_167216139.1">
    <property type="nucleotide sequence ID" value="NZ_JAASRO010000001.1"/>
</dbReference>
<reference evidence="9 10" key="1">
    <citation type="submission" date="2020-03" db="EMBL/GenBank/DDBJ databases">
        <title>Sequencing the genomes of 1000 actinobacteria strains.</title>
        <authorList>
            <person name="Klenk H.-P."/>
        </authorList>
    </citation>
    <scope>NUCLEOTIDE SEQUENCE [LARGE SCALE GENOMIC DNA]</scope>
    <source>
        <strain evidence="9 10">DSM 45490</strain>
    </source>
</reference>
<dbReference type="GO" id="GO:0055085">
    <property type="term" value="P:transmembrane transport"/>
    <property type="evidence" value="ECO:0007669"/>
    <property type="project" value="InterPro"/>
</dbReference>
<evidence type="ECO:0000256" key="5">
    <source>
        <dbReference type="ARBA" id="ARBA00022989"/>
    </source>
</evidence>
<dbReference type="InterPro" id="IPR000515">
    <property type="entry name" value="MetI-like"/>
</dbReference>
<comment type="subcellular location">
    <subcellularLocation>
        <location evidence="1 7">Cell membrane</location>
        <topology evidence="1 7">Multi-pass membrane protein</topology>
    </subcellularLocation>
</comment>
<feature type="transmembrane region" description="Helical" evidence="7">
    <location>
        <begin position="92"/>
        <end position="117"/>
    </location>
</feature>
<evidence type="ECO:0000256" key="3">
    <source>
        <dbReference type="ARBA" id="ARBA00022475"/>
    </source>
</evidence>
<dbReference type="SUPFAM" id="SSF161098">
    <property type="entry name" value="MetI-like"/>
    <property type="match status" value="1"/>
</dbReference>
<feature type="transmembrane region" description="Helical" evidence="7">
    <location>
        <begin position="35"/>
        <end position="54"/>
    </location>
</feature>
<comment type="caution">
    <text evidence="9">The sequence shown here is derived from an EMBL/GenBank/DDBJ whole genome shotgun (WGS) entry which is preliminary data.</text>
</comment>
<dbReference type="Proteomes" id="UP000555407">
    <property type="component" value="Unassembled WGS sequence"/>
</dbReference>
<proteinExistence type="inferred from homology"/>
<keyword evidence="2 7" id="KW-0813">Transport</keyword>
<dbReference type="PROSITE" id="PS50928">
    <property type="entry name" value="ABC_TM1"/>
    <property type="match status" value="1"/>
</dbReference>
<keyword evidence="4 7" id="KW-0812">Transmembrane</keyword>
<evidence type="ECO:0000259" key="8">
    <source>
        <dbReference type="PROSITE" id="PS50928"/>
    </source>
</evidence>
<dbReference type="PANTHER" id="PTHR43744">
    <property type="entry name" value="ABC TRANSPORTER PERMEASE PROTEIN MG189-RELATED-RELATED"/>
    <property type="match status" value="1"/>
</dbReference>
<dbReference type="InterPro" id="IPR035906">
    <property type="entry name" value="MetI-like_sf"/>
</dbReference>
<dbReference type="Pfam" id="PF00528">
    <property type="entry name" value="BPD_transp_1"/>
    <property type="match status" value="1"/>
</dbReference>
<dbReference type="GO" id="GO:0005886">
    <property type="term" value="C:plasma membrane"/>
    <property type="evidence" value="ECO:0007669"/>
    <property type="project" value="UniProtKB-SubCell"/>
</dbReference>
<evidence type="ECO:0000256" key="6">
    <source>
        <dbReference type="ARBA" id="ARBA00023136"/>
    </source>
</evidence>
<evidence type="ECO:0000256" key="1">
    <source>
        <dbReference type="ARBA" id="ARBA00004651"/>
    </source>
</evidence>
<gene>
    <name evidence="9" type="ORF">BJY22_007274</name>
</gene>
<sequence length="301" mass="32872">MSAATSVPVRTTDLVPDQPAAEHQEATPRRRPGQLLVVLALSVLVLAGLFPYLFMIMTSLKSNEQFTASYWMPSWPLEFGNYAVAWQQIQPYFVTSVVVATLSIVGTIALASVSGFLFARYSFYGRNFLFGMIAALMMVPNISSLIPLFVLMRDLHLLNTLPVLVLPQIAGSVVLATILMRTFVQQIPQELFDAAQVDGAGGFRLFVSIMLPLSLPVIGTVALFTVISVWGEFFWPLLVITDDSLRTIPVGLSFFQGQNATNWGPLFAGYTLASVPLLLVFTFLSKWFLAGVQGGLPGTGK</sequence>
<evidence type="ECO:0000256" key="7">
    <source>
        <dbReference type="RuleBase" id="RU363032"/>
    </source>
</evidence>
<keyword evidence="3" id="KW-1003">Cell membrane</keyword>
<evidence type="ECO:0000313" key="9">
    <source>
        <dbReference type="EMBL" id="NIK61557.1"/>
    </source>
</evidence>
<feature type="transmembrane region" description="Helical" evidence="7">
    <location>
        <begin position="129"/>
        <end position="152"/>
    </location>
</feature>
<protein>
    <submittedName>
        <fullName evidence="9">Multiple sugar transport system permease protein</fullName>
    </submittedName>
</protein>
<feature type="transmembrane region" description="Helical" evidence="7">
    <location>
        <begin position="164"/>
        <end position="184"/>
    </location>
</feature>
<dbReference type="CDD" id="cd06261">
    <property type="entry name" value="TM_PBP2"/>
    <property type="match status" value="1"/>
</dbReference>
<evidence type="ECO:0000256" key="4">
    <source>
        <dbReference type="ARBA" id="ARBA00022692"/>
    </source>
</evidence>
<dbReference type="Gene3D" id="1.10.3720.10">
    <property type="entry name" value="MetI-like"/>
    <property type="match status" value="1"/>
</dbReference>
<keyword evidence="5 7" id="KW-1133">Transmembrane helix</keyword>
<organism evidence="9 10">
    <name type="scientific">Kribbella shirazensis</name>
    <dbReference type="NCBI Taxonomy" id="1105143"/>
    <lineage>
        <taxon>Bacteria</taxon>
        <taxon>Bacillati</taxon>
        <taxon>Actinomycetota</taxon>
        <taxon>Actinomycetes</taxon>
        <taxon>Propionibacteriales</taxon>
        <taxon>Kribbellaceae</taxon>
        <taxon>Kribbella</taxon>
    </lineage>
</organism>
<name>A0A7X5VHZ8_9ACTN</name>
<feature type="domain" description="ABC transmembrane type-1" evidence="8">
    <location>
        <begin position="93"/>
        <end position="284"/>
    </location>
</feature>
<keyword evidence="6 7" id="KW-0472">Membrane</keyword>
<dbReference type="PANTHER" id="PTHR43744:SF12">
    <property type="entry name" value="ABC TRANSPORTER PERMEASE PROTEIN MG189-RELATED"/>
    <property type="match status" value="1"/>
</dbReference>
<accession>A0A7X5VHZ8</accession>
<dbReference type="EMBL" id="JAASRO010000001">
    <property type="protein sequence ID" value="NIK61557.1"/>
    <property type="molecule type" value="Genomic_DNA"/>
</dbReference>
<evidence type="ECO:0000313" key="10">
    <source>
        <dbReference type="Proteomes" id="UP000555407"/>
    </source>
</evidence>
<feature type="transmembrane region" description="Helical" evidence="7">
    <location>
        <begin position="205"/>
        <end position="227"/>
    </location>
</feature>
<evidence type="ECO:0000256" key="2">
    <source>
        <dbReference type="ARBA" id="ARBA00022448"/>
    </source>
</evidence>
<dbReference type="AlphaFoldDB" id="A0A7X5VHZ8"/>
<comment type="similarity">
    <text evidence="7">Belongs to the binding-protein-dependent transport system permease family.</text>
</comment>